<dbReference type="GO" id="GO:0005829">
    <property type="term" value="C:cytosol"/>
    <property type="evidence" value="ECO:0007669"/>
    <property type="project" value="UniProtKB-ARBA"/>
</dbReference>
<name>A0A7X6DS33_9BACT</name>
<dbReference type="InterPro" id="IPR000748">
    <property type="entry name" value="PsdUridine_synth_RsuA/RluB/E/F"/>
</dbReference>
<dbReference type="Pfam" id="PF00849">
    <property type="entry name" value="PseudoU_synth_2"/>
    <property type="match status" value="1"/>
</dbReference>
<dbReference type="AlphaFoldDB" id="A0A7X6DS33"/>
<evidence type="ECO:0000256" key="6">
    <source>
        <dbReference type="SAM" id="MobiDB-lite"/>
    </source>
</evidence>
<dbReference type="GO" id="GO:0120159">
    <property type="term" value="F:rRNA pseudouridine synthase activity"/>
    <property type="evidence" value="ECO:0007669"/>
    <property type="project" value="UniProtKB-ARBA"/>
</dbReference>
<dbReference type="GO" id="GO:0003723">
    <property type="term" value="F:RNA binding"/>
    <property type="evidence" value="ECO:0007669"/>
    <property type="project" value="UniProtKB-KW"/>
</dbReference>
<dbReference type="CDD" id="cd02870">
    <property type="entry name" value="PseudoU_synth_RsuA_like"/>
    <property type="match status" value="1"/>
</dbReference>
<accession>A0A7X6DS33</accession>
<dbReference type="PANTHER" id="PTHR47683">
    <property type="entry name" value="PSEUDOURIDINE SYNTHASE FAMILY PROTEIN-RELATED"/>
    <property type="match status" value="1"/>
</dbReference>
<proteinExistence type="inferred from homology"/>
<protein>
    <recommendedName>
        <fullName evidence="5">Pseudouridine synthase</fullName>
        <ecNumber evidence="5">5.4.99.-</ecNumber>
    </recommendedName>
</protein>
<keyword evidence="3 5" id="KW-0413">Isomerase</keyword>
<evidence type="ECO:0000256" key="2">
    <source>
        <dbReference type="ARBA" id="ARBA00022884"/>
    </source>
</evidence>
<dbReference type="NCBIfam" id="TIGR00093">
    <property type="entry name" value="pseudouridine synthase"/>
    <property type="match status" value="1"/>
</dbReference>
<dbReference type="InterPro" id="IPR036986">
    <property type="entry name" value="S4_RNA-bd_sf"/>
</dbReference>
<dbReference type="InterPro" id="IPR042092">
    <property type="entry name" value="PsdUridine_s_RsuA/RluB/E/F_cat"/>
</dbReference>
<comment type="similarity">
    <text evidence="1 5">Belongs to the pseudouridine synthase RsuA family.</text>
</comment>
<dbReference type="InterPro" id="IPR020094">
    <property type="entry name" value="TruA/RsuA/RluB/E/F_N"/>
</dbReference>
<dbReference type="Gene3D" id="3.30.70.1560">
    <property type="entry name" value="Alpha-L RNA-binding motif"/>
    <property type="match status" value="1"/>
</dbReference>
<evidence type="ECO:0000256" key="3">
    <source>
        <dbReference type="ARBA" id="ARBA00023235"/>
    </source>
</evidence>
<dbReference type="Gene3D" id="3.30.70.580">
    <property type="entry name" value="Pseudouridine synthase I, catalytic domain, N-terminal subdomain"/>
    <property type="match status" value="1"/>
</dbReference>
<keyword evidence="9" id="KW-1185">Reference proteome</keyword>
<dbReference type="FunFam" id="3.10.290.10:FF:000003">
    <property type="entry name" value="Pseudouridine synthase"/>
    <property type="match status" value="1"/>
</dbReference>
<evidence type="ECO:0000256" key="4">
    <source>
        <dbReference type="PROSITE-ProRule" id="PRU00182"/>
    </source>
</evidence>
<dbReference type="SUPFAM" id="SSF55120">
    <property type="entry name" value="Pseudouridine synthase"/>
    <property type="match status" value="1"/>
</dbReference>
<evidence type="ECO:0000256" key="1">
    <source>
        <dbReference type="ARBA" id="ARBA00008348"/>
    </source>
</evidence>
<dbReference type="FunFam" id="3.30.70.1560:FF:000001">
    <property type="entry name" value="Pseudouridine synthase"/>
    <property type="match status" value="1"/>
</dbReference>
<organism evidence="8 9">
    <name type="scientific">Candidatus Manganitrophus noduliformans</name>
    <dbReference type="NCBI Taxonomy" id="2606439"/>
    <lineage>
        <taxon>Bacteria</taxon>
        <taxon>Pseudomonadati</taxon>
        <taxon>Nitrospirota</taxon>
        <taxon>Nitrospiria</taxon>
        <taxon>Candidatus Troglogloeales</taxon>
        <taxon>Candidatus Manganitrophaceae</taxon>
        <taxon>Candidatus Manganitrophus</taxon>
    </lineage>
</organism>
<evidence type="ECO:0000313" key="9">
    <source>
        <dbReference type="Proteomes" id="UP000534783"/>
    </source>
</evidence>
<gene>
    <name evidence="8" type="ORF">MNODULE_16530</name>
</gene>
<feature type="domain" description="RNA-binding S4" evidence="7">
    <location>
        <begin position="2"/>
        <end position="61"/>
    </location>
</feature>
<dbReference type="PROSITE" id="PS50889">
    <property type="entry name" value="S4"/>
    <property type="match status" value="1"/>
</dbReference>
<evidence type="ECO:0000259" key="7">
    <source>
        <dbReference type="SMART" id="SM00363"/>
    </source>
</evidence>
<dbReference type="InterPro" id="IPR020103">
    <property type="entry name" value="PsdUridine_synth_cat_dom_sf"/>
</dbReference>
<reference evidence="8 9" key="1">
    <citation type="journal article" date="2020" name="Nature">
        <title>Bacterial chemolithoautotrophy via manganese oxidation.</title>
        <authorList>
            <person name="Yu H."/>
            <person name="Leadbetter J.R."/>
        </authorList>
    </citation>
    <scope>NUCLEOTIDE SEQUENCE [LARGE SCALE GENOMIC DNA]</scope>
    <source>
        <strain evidence="8 9">Mn-1</strain>
    </source>
</reference>
<dbReference type="SMART" id="SM00363">
    <property type="entry name" value="S4"/>
    <property type="match status" value="1"/>
</dbReference>
<dbReference type="Proteomes" id="UP000534783">
    <property type="component" value="Unassembled WGS sequence"/>
</dbReference>
<dbReference type="PROSITE" id="PS01149">
    <property type="entry name" value="PSI_RSU"/>
    <property type="match status" value="1"/>
</dbReference>
<dbReference type="InterPro" id="IPR002942">
    <property type="entry name" value="S4_RNA-bd"/>
</dbReference>
<dbReference type="CDD" id="cd00165">
    <property type="entry name" value="S4"/>
    <property type="match status" value="1"/>
</dbReference>
<evidence type="ECO:0000313" key="8">
    <source>
        <dbReference type="EMBL" id="NKE72358.1"/>
    </source>
</evidence>
<dbReference type="PANTHER" id="PTHR47683:SF2">
    <property type="entry name" value="RNA-BINDING S4 DOMAIN-CONTAINING PROTEIN"/>
    <property type="match status" value="1"/>
</dbReference>
<dbReference type="GO" id="GO:0000455">
    <property type="term" value="P:enzyme-directed rRNA pseudouridine synthesis"/>
    <property type="evidence" value="ECO:0007669"/>
    <property type="project" value="UniProtKB-ARBA"/>
</dbReference>
<evidence type="ECO:0000256" key="5">
    <source>
        <dbReference type="RuleBase" id="RU003887"/>
    </source>
</evidence>
<dbReference type="EC" id="5.4.99.-" evidence="5"/>
<dbReference type="Gene3D" id="3.10.290.10">
    <property type="entry name" value="RNA-binding S4 domain"/>
    <property type="match status" value="1"/>
</dbReference>
<dbReference type="EMBL" id="VTOW01000003">
    <property type="protein sequence ID" value="NKE72358.1"/>
    <property type="molecule type" value="Genomic_DNA"/>
</dbReference>
<dbReference type="SUPFAM" id="SSF55174">
    <property type="entry name" value="Alpha-L RNA-binding motif"/>
    <property type="match status" value="1"/>
</dbReference>
<dbReference type="Pfam" id="PF01479">
    <property type="entry name" value="S4"/>
    <property type="match status" value="1"/>
</dbReference>
<dbReference type="InterPro" id="IPR050343">
    <property type="entry name" value="RsuA_PseudoU_synthase"/>
</dbReference>
<feature type="region of interest" description="Disordered" evidence="6">
    <location>
        <begin position="242"/>
        <end position="264"/>
    </location>
</feature>
<dbReference type="InterPro" id="IPR006145">
    <property type="entry name" value="PsdUridine_synth_RsuA/RluA"/>
</dbReference>
<sequence>MERLQKVIAKAGIASRRHAEEMILDGRVQVNGKIVTELGTKVDPEKDYVKVNGKRIQIEPHKIYLLLNKPRGYITSVHDPEGRPTVMDFVRDIKERVYPVGRLDYDSEGLLLLTNDGDLAGALMHPSSGVEKTYWVKIKGHLTEEKIKKLAQGGLSLPGGKSAPARVRPLRKTSEHDWIEIIIHEGKRRQIRMMVEKIGHDVLKLKRVAYGFLALGDLLPGDYRRLTPAEVKGLKGLIHKGGAAKKAPVKPKGEAVRGKRAGGG</sequence>
<comment type="caution">
    <text evidence="8">The sequence shown here is derived from an EMBL/GenBank/DDBJ whole genome shotgun (WGS) entry which is preliminary data.</text>
</comment>
<dbReference type="InterPro" id="IPR018496">
    <property type="entry name" value="PsdUridine_synth_RsuA/RluB_CS"/>
</dbReference>
<keyword evidence="2 4" id="KW-0694">RNA-binding</keyword>